<protein>
    <submittedName>
        <fullName evidence="2">DUF2877 domain-containing protein</fullName>
    </submittedName>
</protein>
<dbReference type="InterPro" id="IPR021530">
    <property type="entry name" value="AllH-like"/>
</dbReference>
<dbReference type="OrthoDB" id="4933449at2"/>
<dbReference type="EMBL" id="CP036402">
    <property type="protein sequence ID" value="QBI19095.1"/>
    <property type="molecule type" value="Genomic_DNA"/>
</dbReference>
<proteinExistence type="predicted"/>
<keyword evidence="3" id="KW-1185">Reference proteome</keyword>
<evidence type="ECO:0000256" key="1">
    <source>
        <dbReference type="SAM" id="MobiDB-lite"/>
    </source>
</evidence>
<name>A0A411YD32_9ACTN</name>
<evidence type="ECO:0000313" key="2">
    <source>
        <dbReference type="EMBL" id="QBI19095.1"/>
    </source>
</evidence>
<reference evidence="2 3" key="1">
    <citation type="submission" date="2019-01" db="EMBL/GenBank/DDBJ databases">
        <title>Egibacter rhizosphaerae EGI 80759T.</title>
        <authorList>
            <person name="Chen D.-D."/>
            <person name="Tian Y."/>
            <person name="Jiao J.-Y."/>
            <person name="Zhang X.-T."/>
            <person name="Zhang Y.-G."/>
            <person name="Zhang Y."/>
            <person name="Xiao M."/>
            <person name="Shu W.-S."/>
            <person name="Li W.-J."/>
        </authorList>
    </citation>
    <scope>NUCLEOTIDE SEQUENCE [LARGE SCALE GENOMIC DNA]</scope>
    <source>
        <strain evidence="2 3">EGI 80759</strain>
    </source>
</reference>
<accession>A0A411YD32</accession>
<gene>
    <name evidence="2" type="ORF">ER308_05755</name>
</gene>
<dbReference type="AlphaFoldDB" id="A0A411YD32"/>
<dbReference type="KEGG" id="erz:ER308_05755"/>
<dbReference type="Proteomes" id="UP000291469">
    <property type="component" value="Chromosome"/>
</dbReference>
<dbReference type="Pfam" id="PF11392">
    <property type="entry name" value="AllH"/>
    <property type="match status" value="1"/>
</dbReference>
<evidence type="ECO:0000313" key="3">
    <source>
        <dbReference type="Proteomes" id="UP000291469"/>
    </source>
</evidence>
<sequence length="292" mass="29213">MSTAVAELLDGPARAARTLAAFDHAAYLAVDADVIALVDREAAALPNSVVVADPAPLRAIARRGPVVVGAGRLTCGEVEVVVRRWWEPRPSLPVTTGNALAAVARALPSRAPGLPAGSNGAAQRLEEAVRRREPGAAADAAKALIGAGVGLTPAGDDLLAGLLAAACTLPDALTERCADTLPVVDAVATTCRELAVDRTPLVSAALLGHAADGRPSAPAARVLVALASGRGIDAAMARLAAVGGTSGRDLLAGIRLGTRLVLPPAPLGASDAPGSPPANDPTVPDPLREELP</sequence>
<organism evidence="2 3">
    <name type="scientific">Egibacter rhizosphaerae</name>
    <dbReference type="NCBI Taxonomy" id="1670831"/>
    <lineage>
        <taxon>Bacteria</taxon>
        <taxon>Bacillati</taxon>
        <taxon>Actinomycetota</taxon>
        <taxon>Nitriliruptoria</taxon>
        <taxon>Egibacterales</taxon>
        <taxon>Egibacteraceae</taxon>
        <taxon>Egibacter</taxon>
    </lineage>
</organism>
<feature type="region of interest" description="Disordered" evidence="1">
    <location>
        <begin position="265"/>
        <end position="292"/>
    </location>
</feature>
<dbReference type="RefSeq" id="WP_131154092.1">
    <property type="nucleotide sequence ID" value="NZ_CP036402.1"/>
</dbReference>